<dbReference type="InterPro" id="IPR018577">
    <property type="entry name" value="Restrct_endonuc_II_Bpu10I"/>
</dbReference>
<dbReference type="Proteomes" id="UP000603457">
    <property type="component" value="Unassembled WGS sequence"/>
</dbReference>
<dbReference type="RefSeq" id="WP_190970003.1">
    <property type="nucleotide sequence ID" value="NZ_JACJTB010000041.1"/>
</dbReference>
<reference evidence="1 2" key="1">
    <citation type="journal article" date="2020" name="ISME J.">
        <title>Comparative genomics reveals insights into cyanobacterial evolution and habitat adaptation.</title>
        <authorList>
            <person name="Chen M.Y."/>
            <person name="Teng W.K."/>
            <person name="Zhao L."/>
            <person name="Hu C.X."/>
            <person name="Zhou Y.K."/>
            <person name="Han B.P."/>
            <person name="Song L.R."/>
            <person name="Shu W.S."/>
        </authorList>
    </citation>
    <scope>NUCLEOTIDE SEQUENCE [LARGE SCALE GENOMIC DNA]</scope>
    <source>
        <strain evidence="1 2">FACHB-130</strain>
    </source>
</reference>
<sequence length="326" mass="38289">MPKTDRNPLVHASNLEQKENHRTEYRDTDSRRYLSEIRTEYDKWHTANLELVGPTSEFTERDDEIIAKRVELLSTYKDFLDQQHYAEKFDSRSNLHSSVLEEFLYYLFKDLAQDFGENALIGKSHTFKDIFFVPPKYSEMLKRPYARIEKKDHDFVIGATIQASLIAAPPPEQDDNPGEKLTILKEEPETYSEPTVTEENTETHIFDIPVVVIECKTYLDKTMLEGASRAAEDLKARNPNSLYVVVMEWIKLTSDVNLRKYKVDQIYVLRQQKNTDRKFRYKETYIKNPINVAVVQHLFKKVRNHLTIDWSGGIEYGIQRGWLIDE</sequence>
<dbReference type="GO" id="GO:0004519">
    <property type="term" value="F:endonuclease activity"/>
    <property type="evidence" value="ECO:0007669"/>
    <property type="project" value="UniProtKB-KW"/>
</dbReference>
<name>A0ABR8G2B2_9NOSO</name>
<keyword evidence="1" id="KW-0255">Endonuclease</keyword>
<dbReference type="Pfam" id="PF09549">
    <property type="entry name" value="RE_Bpu10I"/>
    <property type="match status" value="2"/>
</dbReference>
<proteinExistence type="predicted"/>
<organism evidence="1 2">
    <name type="scientific">Nostoc spongiaeforme FACHB-130</name>
    <dbReference type="NCBI Taxonomy" id="1357510"/>
    <lineage>
        <taxon>Bacteria</taxon>
        <taxon>Bacillati</taxon>
        <taxon>Cyanobacteriota</taxon>
        <taxon>Cyanophyceae</taxon>
        <taxon>Nostocales</taxon>
        <taxon>Nostocaceae</taxon>
        <taxon>Nostoc</taxon>
    </lineage>
</organism>
<keyword evidence="1" id="KW-0540">Nuclease</keyword>
<dbReference type="EMBL" id="JACJTB010000041">
    <property type="protein sequence ID" value="MBD2597336.1"/>
    <property type="molecule type" value="Genomic_DNA"/>
</dbReference>
<protein>
    <submittedName>
        <fullName evidence="1">Bpu10I family restriction endonuclease</fullName>
    </submittedName>
</protein>
<evidence type="ECO:0000313" key="1">
    <source>
        <dbReference type="EMBL" id="MBD2597336.1"/>
    </source>
</evidence>
<gene>
    <name evidence="1" type="ORF">H6G74_23885</name>
</gene>
<keyword evidence="1" id="KW-0378">Hydrolase</keyword>
<evidence type="ECO:0000313" key="2">
    <source>
        <dbReference type="Proteomes" id="UP000603457"/>
    </source>
</evidence>
<comment type="caution">
    <text evidence="1">The sequence shown here is derived from an EMBL/GenBank/DDBJ whole genome shotgun (WGS) entry which is preliminary data.</text>
</comment>
<keyword evidence="2" id="KW-1185">Reference proteome</keyword>
<accession>A0ABR8G2B2</accession>